<accession>A0ABM1SAG6</accession>
<dbReference type="InterPro" id="IPR053207">
    <property type="entry name" value="Non-NMDA_GluR_Accessory"/>
</dbReference>
<evidence type="ECO:0000256" key="3">
    <source>
        <dbReference type="SAM" id="MobiDB-lite"/>
    </source>
</evidence>
<keyword evidence="4" id="KW-0732">Signal</keyword>
<keyword evidence="6" id="KW-1185">Reference proteome</keyword>
<dbReference type="PANTHER" id="PTHR47537:SF2">
    <property type="entry name" value="CUBILIN"/>
    <property type="match status" value="1"/>
</dbReference>
<dbReference type="InterPro" id="IPR000859">
    <property type="entry name" value="CUB_dom"/>
</dbReference>
<feature type="domain" description="CUB" evidence="5">
    <location>
        <begin position="475"/>
        <end position="593"/>
    </location>
</feature>
<dbReference type="Pfam" id="PF00431">
    <property type="entry name" value="CUB"/>
    <property type="match status" value="4"/>
</dbReference>
<feature type="domain" description="CUB" evidence="5">
    <location>
        <begin position="39"/>
        <end position="167"/>
    </location>
</feature>
<dbReference type="RefSeq" id="XP_022240621.1">
    <property type="nucleotide sequence ID" value="XM_022384913.1"/>
</dbReference>
<evidence type="ECO:0000256" key="1">
    <source>
        <dbReference type="ARBA" id="ARBA00023157"/>
    </source>
</evidence>
<feature type="signal peptide" evidence="4">
    <location>
        <begin position="1"/>
        <end position="34"/>
    </location>
</feature>
<evidence type="ECO:0000313" key="6">
    <source>
        <dbReference type="Proteomes" id="UP000694941"/>
    </source>
</evidence>
<keyword evidence="1" id="KW-1015">Disulfide bond</keyword>
<feature type="region of interest" description="Disordered" evidence="3">
    <location>
        <begin position="308"/>
        <end position="339"/>
    </location>
</feature>
<protein>
    <submittedName>
        <fullName evidence="7">Suppressor of lurcher protein 1-like isoform X1</fullName>
    </submittedName>
</protein>
<dbReference type="CDD" id="cd00041">
    <property type="entry name" value="CUB"/>
    <property type="match status" value="4"/>
</dbReference>
<dbReference type="PANTHER" id="PTHR47537">
    <property type="entry name" value="CUBILIN"/>
    <property type="match status" value="1"/>
</dbReference>
<comment type="caution">
    <text evidence="2">Lacks conserved residue(s) required for the propagation of feature annotation.</text>
</comment>
<gene>
    <name evidence="7" type="primary">LOC106458645</name>
</gene>
<organism evidence="6 7">
    <name type="scientific">Limulus polyphemus</name>
    <name type="common">Atlantic horseshoe crab</name>
    <dbReference type="NCBI Taxonomy" id="6850"/>
    <lineage>
        <taxon>Eukaryota</taxon>
        <taxon>Metazoa</taxon>
        <taxon>Ecdysozoa</taxon>
        <taxon>Arthropoda</taxon>
        <taxon>Chelicerata</taxon>
        <taxon>Merostomata</taxon>
        <taxon>Xiphosura</taxon>
        <taxon>Limulidae</taxon>
        <taxon>Limulus</taxon>
    </lineage>
</organism>
<reference evidence="7" key="1">
    <citation type="submission" date="2025-08" db="UniProtKB">
        <authorList>
            <consortium name="RefSeq"/>
        </authorList>
    </citation>
    <scope>IDENTIFICATION</scope>
    <source>
        <tissue evidence="7">Muscle</tissue>
    </source>
</reference>
<dbReference type="GeneID" id="106458645"/>
<proteinExistence type="predicted"/>
<feature type="chain" id="PRO_5045787102" evidence="4">
    <location>
        <begin position="35"/>
        <end position="639"/>
    </location>
</feature>
<dbReference type="PROSITE" id="PS01180">
    <property type="entry name" value="CUB"/>
    <property type="match status" value="4"/>
</dbReference>
<feature type="domain" description="CUB" evidence="5">
    <location>
        <begin position="325"/>
        <end position="459"/>
    </location>
</feature>
<evidence type="ECO:0000259" key="5">
    <source>
        <dbReference type="PROSITE" id="PS01180"/>
    </source>
</evidence>
<evidence type="ECO:0000256" key="4">
    <source>
        <dbReference type="SAM" id="SignalP"/>
    </source>
</evidence>
<dbReference type="Gene3D" id="2.60.120.290">
    <property type="entry name" value="Spermadhesin, CUB domain"/>
    <property type="match status" value="4"/>
</dbReference>
<name>A0ABM1SAG6_LIMPO</name>
<evidence type="ECO:0000313" key="7">
    <source>
        <dbReference type="RefSeq" id="XP_022240621.1"/>
    </source>
</evidence>
<feature type="compositionally biased region" description="Polar residues" evidence="3">
    <location>
        <begin position="324"/>
        <end position="335"/>
    </location>
</feature>
<dbReference type="PROSITE" id="PS50007">
    <property type="entry name" value="PIPLC_X_DOMAIN"/>
    <property type="match status" value="1"/>
</dbReference>
<feature type="domain" description="CUB" evidence="5">
    <location>
        <begin position="184"/>
        <end position="304"/>
    </location>
</feature>
<evidence type="ECO:0000256" key="2">
    <source>
        <dbReference type="PROSITE-ProRule" id="PRU00059"/>
    </source>
</evidence>
<sequence>MMAGAKMFPGCRRQMALATLLMCLQSFFIVGSRAINAGCRCVEFDTTYGKDYGVFTSPNWPIPYDENINCLLYTFIGKEDELIEITFDEFDVQKSNIECRYVDYVKLFLHLTEPAVNEFNQENFILCGKLSDVETTHYSAGQYLMFEFHSDWRRGNNTGFRGTFRFLSKNLFQTDGEPLHGSECEYQFLSGNGSHGNGRFYSPLYPSIYPKNIVCAYHFIGVHSERVHLVFEYVRLQSGDLSCLFNADKIVVHDGKDRHSTVIGEMCNKISFIEVVSSGPDLYVEFISSSHFPGQGFRATYEFEKKSRNQGLNIPSTEPEKSDSTTSTLTTQNPGQDYHKWISSDVSRNGTISSPNYPKPYTSNVHYSYTFSSRGKERVQIIFTEFDLFMPFTINRKCEDVDNLVAFININGEKRRIDRFCGRTIPPQLMANGPSMTLEFQSLESTTSARGFHAIYRFVTNFGINVGSQDNQSVCGYVFNSWERSNGSFTSPNYPGLYPRDSECHFFFYGRDTERVHITFAYFDVEGVTPCTMDTASDYVEFSNFRKVDMGVHRHCGIQKPKKIQSDGNFFRVTFKSNNRFDGTGFEAFYHFRNHVDPFTVKRVRGSAGAPLKCSSRIQHIITFLFITEVLCVILHRVL</sequence>
<dbReference type="InterPro" id="IPR035914">
    <property type="entry name" value="Sperma_CUB_dom_sf"/>
</dbReference>
<dbReference type="SUPFAM" id="SSF49854">
    <property type="entry name" value="Spermadhesin, CUB domain"/>
    <property type="match status" value="4"/>
</dbReference>
<dbReference type="Proteomes" id="UP000694941">
    <property type="component" value="Unplaced"/>
</dbReference>
<dbReference type="SMART" id="SM00042">
    <property type="entry name" value="CUB"/>
    <property type="match status" value="4"/>
</dbReference>